<evidence type="ECO:0000256" key="3">
    <source>
        <dbReference type="SAM" id="Phobius"/>
    </source>
</evidence>
<sequence length="651" mass="71754">MSVVSDEQFLLLRTHFAETASGIAVYGAYTILLFATTYTIIDQGLRKSKGRRVLLAVIWLMYINATIVGAVYVRFFMMSIDMLQTTKPNPPTEGDFDRLYKLIIPIGDMNYILGDAVVVWRAWVLYPQNPKVRASLAFCMVGTSVATIINAVIGIQEVPYTHEEREGLETLGFFLPLLATNLFATGLVAYRVWQYRMLWSELGKESRIFRNLLAEKALIILLESGILFCVYWVVAMLSALNLVGNLAHQLLGLYLTLVILAVTYQKRIADASTSFDEFSAIDVIASTTRQTRHETPLIFARGQLPHTDEERPVELAQAILNDPKTPDARLILADIVEPAAPSNSDTSPNGNVLTLKVDLTQSSDIDTLFKTKLGVPDAVYCMHGIMSRGSEDKFDFALKVNVDSVRDLLQAARRYGHAAGRLIKFIFTSSLAVYGGPLPDVVVPSTIATPEGSYGMGKLCSELFINEFTRRGFVDGRILRLPTVTVRPGAPAAASSSFISGIIREPMQGLKAICPIGDSLDSSELDIALWISSPKTVIKNLVIAKHIPADKFLSHTRVVCVPGITTTVRGELEALKAVSDRVKLKSGEEVDVLSLVEFRDDPMNRRIVASWPSKFDNSYALNLGFMVDSGGMIGVVEEFKKVLEGRMAQSL</sequence>
<feature type="transmembrane region" description="Helical" evidence="3">
    <location>
        <begin position="53"/>
        <end position="73"/>
    </location>
</feature>
<keyword evidence="3" id="KW-0472">Membrane</keyword>
<dbReference type="Gene3D" id="3.40.50.720">
    <property type="entry name" value="NAD(P)-binding Rossmann-like Domain"/>
    <property type="match status" value="1"/>
</dbReference>
<feature type="transmembrane region" description="Helical" evidence="3">
    <location>
        <begin position="213"/>
        <end position="234"/>
    </location>
</feature>
<evidence type="ECO:0000259" key="4">
    <source>
        <dbReference type="Pfam" id="PF01370"/>
    </source>
</evidence>
<evidence type="ECO:0000313" key="6">
    <source>
        <dbReference type="Proteomes" id="UP000559256"/>
    </source>
</evidence>
<comment type="caution">
    <text evidence="5">The sequence shown here is derived from an EMBL/GenBank/DDBJ whole genome shotgun (WGS) entry which is preliminary data.</text>
</comment>
<keyword evidence="1" id="KW-0521">NADP</keyword>
<dbReference type="EMBL" id="JAACJM010000105">
    <property type="protein sequence ID" value="KAF5346157.1"/>
    <property type="molecule type" value="Genomic_DNA"/>
</dbReference>
<dbReference type="SUPFAM" id="SSF51735">
    <property type="entry name" value="NAD(P)-binding Rossmann-fold domains"/>
    <property type="match status" value="1"/>
</dbReference>
<reference evidence="5 6" key="1">
    <citation type="journal article" date="2020" name="ISME J.">
        <title>Uncovering the hidden diversity of litter-decomposition mechanisms in mushroom-forming fungi.</title>
        <authorList>
            <person name="Floudas D."/>
            <person name="Bentzer J."/>
            <person name="Ahren D."/>
            <person name="Johansson T."/>
            <person name="Persson P."/>
            <person name="Tunlid A."/>
        </authorList>
    </citation>
    <scope>NUCLEOTIDE SEQUENCE [LARGE SCALE GENOMIC DNA]</scope>
    <source>
        <strain evidence="5 6">CBS 291.85</strain>
    </source>
</reference>
<evidence type="ECO:0000313" key="5">
    <source>
        <dbReference type="EMBL" id="KAF5346157.1"/>
    </source>
</evidence>
<keyword evidence="2" id="KW-0119">Carbohydrate metabolism</keyword>
<evidence type="ECO:0000256" key="1">
    <source>
        <dbReference type="ARBA" id="ARBA00022857"/>
    </source>
</evidence>
<dbReference type="InterPro" id="IPR036291">
    <property type="entry name" value="NAD(P)-bd_dom_sf"/>
</dbReference>
<proteinExistence type="predicted"/>
<feature type="domain" description="NAD-dependent epimerase/dehydratase" evidence="4">
    <location>
        <begin position="353"/>
        <end position="510"/>
    </location>
</feature>
<dbReference type="CDD" id="cd05238">
    <property type="entry name" value="Gne_like_SDR_e"/>
    <property type="match status" value="1"/>
</dbReference>
<keyword evidence="6" id="KW-1185">Reference proteome</keyword>
<evidence type="ECO:0000256" key="2">
    <source>
        <dbReference type="ARBA" id="ARBA00023277"/>
    </source>
</evidence>
<dbReference type="Gene3D" id="3.90.25.10">
    <property type="entry name" value="UDP-galactose 4-epimerase, domain 1"/>
    <property type="match status" value="1"/>
</dbReference>
<feature type="transmembrane region" description="Helical" evidence="3">
    <location>
        <begin position="173"/>
        <end position="193"/>
    </location>
</feature>
<dbReference type="InterPro" id="IPR001509">
    <property type="entry name" value="Epimerase_deHydtase"/>
</dbReference>
<feature type="transmembrane region" description="Helical" evidence="3">
    <location>
        <begin position="102"/>
        <end position="123"/>
    </location>
</feature>
<organism evidence="5 6">
    <name type="scientific">Tetrapyrgos nigripes</name>
    <dbReference type="NCBI Taxonomy" id="182062"/>
    <lineage>
        <taxon>Eukaryota</taxon>
        <taxon>Fungi</taxon>
        <taxon>Dikarya</taxon>
        <taxon>Basidiomycota</taxon>
        <taxon>Agaricomycotina</taxon>
        <taxon>Agaricomycetes</taxon>
        <taxon>Agaricomycetidae</taxon>
        <taxon>Agaricales</taxon>
        <taxon>Marasmiineae</taxon>
        <taxon>Marasmiaceae</taxon>
        <taxon>Tetrapyrgos</taxon>
    </lineage>
</organism>
<keyword evidence="3" id="KW-1133">Transmembrane helix</keyword>
<name>A0A8H5CQJ9_9AGAR</name>
<dbReference type="OrthoDB" id="16464at2759"/>
<accession>A0A8H5CQJ9</accession>
<feature type="transmembrane region" description="Helical" evidence="3">
    <location>
        <begin position="135"/>
        <end position="153"/>
    </location>
</feature>
<dbReference type="PANTHER" id="PTHR43103">
    <property type="entry name" value="NUCLEOSIDE-DIPHOSPHATE-SUGAR EPIMERASE"/>
    <property type="match status" value="1"/>
</dbReference>
<dbReference type="Pfam" id="PF01370">
    <property type="entry name" value="Epimerase"/>
    <property type="match status" value="1"/>
</dbReference>
<dbReference type="Proteomes" id="UP000559256">
    <property type="component" value="Unassembled WGS sequence"/>
</dbReference>
<feature type="transmembrane region" description="Helical" evidence="3">
    <location>
        <begin position="246"/>
        <end position="264"/>
    </location>
</feature>
<keyword evidence="3" id="KW-0812">Transmembrane</keyword>
<dbReference type="PANTHER" id="PTHR43103:SF3">
    <property type="entry name" value="ADP-L-GLYCERO-D-MANNO-HEPTOSE-6-EPIMERASE"/>
    <property type="match status" value="1"/>
</dbReference>
<feature type="transmembrane region" description="Helical" evidence="3">
    <location>
        <begin position="20"/>
        <end position="41"/>
    </location>
</feature>
<dbReference type="AlphaFoldDB" id="A0A8H5CQJ9"/>
<gene>
    <name evidence="5" type="ORF">D9758_009960</name>
</gene>
<protein>
    <recommendedName>
        <fullName evidence="4">NAD-dependent epimerase/dehydratase domain-containing protein</fullName>
    </recommendedName>
</protein>